<comment type="caution">
    <text evidence="2">The sequence shown here is derived from an EMBL/GenBank/DDBJ whole genome shotgun (WGS) entry which is preliminary data.</text>
</comment>
<keyword evidence="3" id="KW-1185">Reference proteome</keyword>
<dbReference type="PROSITE" id="PS50937">
    <property type="entry name" value="HTH_MERR_2"/>
    <property type="match status" value="1"/>
</dbReference>
<feature type="domain" description="HTH merR-type" evidence="1">
    <location>
        <begin position="8"/>
        <end position="67"/>
    </location>
</feature>
<dbReference type="InterPro" id="IPR000551">
    <property type="entry name" value="MerR-type_HTH_dom"/>
</dbReference>
<reference evidence="2 3" key="1">
    <citation type="submission" date="2018-03" db="EMBL/GenBank/DDBJ databases">
        <title>Genome sequence of Moorella humiferrea DSM 23265.</title>
        <authorList>
            <person name="Poehlein A."/>
            <person name="Daniel R."/>
        </authorList>
    </citation>
    <scope>NUCLEOTIDE SEQUENCE [LARGE SCALE GENOMIC DNA]</scope>
    <source>
        <strain evidence="2 3">DSM 23265</strain>
    </source>
</reference>
<dbReference type="Proteomes" id="UP000238415">
    <property type="component" value="Unassembled WGS sequence"/>
</dbReference>
<dbReference type="AlphaFoldDB" id="A0A2T0ALW9"/>
<dbReference type="SUPFAM" id="SSF46955">
    <property type="entry name" value="Putative DNA-binding domain"/>
    <property type="match status" value="1"/>
</dbReference>
<proteinExistence type="predicted"/>
<dbReference type="Gene3D" id="1.10.1660.10">
    <property type="match status" value="1"/>
</dbReference>
<name>A0A2T0ALW9_9FIRM</name>
<evidence type="ECO:0000313" key="2">
    <source>
        <dbReference type="EMBL" id="PRR69752.1"/>
    </source>
</evidence>
<dbReference type="Pfam" id="PF00376">
    <property type="entry name" value="MerR"/>
    <property type="match status" value="1"/>
</dbReference>
<dbReference type="OrthoDB" id="5319803at2"/>
<accession>A0A2T0ALW9</accession>
<organism evidence="2 3">
    <name type="scientific">Neomoorella humiferrea</name>
    <dbReference type="NCBI Taxonomy" id="676965"/>
    <lineage>
        <taxon>Bacteria</taxon>
        <taxon>Bacillati</taxon>
        <taxon>Bacillota</taxon>
        <taxon>Clostridia</taxon>
        <taxon>Neomoorellales</taxon>
        <taxon>Neomoorellaceae</taxon>
        <taxon>Neomoorella</taxon>
    </lineage>
</organism>
<evidence type="ECO:0000259" key="1">
    <source>
        <dbReference type="PROSITE" id="PS50937"/>
    </source>
</evidence>
<dbReference type="EMBL" id="PVXM01000052">
    <property type="protein sequence ID" value="PRR69752.1"/>
    <property type="molecule type" value="Genomic_DNA"/>
</dbReference>
<dbReference type="InterPro" id="IPR009061">
    <property type="entry name" value="DNA-bd_dom_put_sf"/>
</dbReference>
<evidence type="ECO:0000313" key="3">
    <source>
        <dbReference type="Proteomes" id="UP000238415"/>
    </source>
</evidence>
<gene>
    <name evidence="2" type="ORF">MOHU_22920</name>
</gene>
<protein>
    <submittedName>
        <fullName evidence="2">MerR family regulatory protein</fullName>
    </submittedName>
</protein>
<dbReference type="GO" id="GO:0006355">
    <property type="term" value="P:regulation of DNA-templated transcription"/>
    <property type="evidence" value="ECO:0007669"/>
    <property type="project" value="InterPro"/>
</dbReference>
<sequence length="67" mass="7642">MVASQADLLLPREVANIFRVTVRTLRNWERKGVLVPVRLPSGHKRYRREEVEALLGACSFRKGPLQG</sequence>
<dbReference type="GO" id="GO:0003677">
    <property type="term" value="F:DNA binding"/>
    <property type="evidence" value="ECO:0007669"/>
    <property type="project" value="InterPro"/>
</dbReference>